<dbReference type="Proteomes" id="UP001301869">
    <property type="component" value="Chromosome"/>
</dbReference>
<reference evidence="1 2" key="1">
    <citation type="submission" date="2023-03" db="EMBL/GenBank/DDBJ databases">
        <title>Halomonas sp. nov., isolated from Korean tranditional fermented seafood 'Jeotgal'.</title>
        <authorList>
            <person name="Kim B."/>
            <person name="Shin N.-R."/>
        </authorList>
    </citation>
    <scope>NUCLEOTIDE SEQUENCE [LARGE SCALE GENOMIC DNA]</scope>
    <source>
        <strain evidence="1 2">SG2L-4</strain>
    </source>
</reference>
<dbReference type="RefSeq" id="WP_311882762.1">
    <property type="nucleotide sequence ID" value="NZ_CP119391.1"/>
</dbReference>
<evidence type="ECO:0000313" key="1">
    <source>
        <dbReference type="EMBL" id="WNK19459.1"/>
    </source>
</evidence>
<evidence type="ECO:0000313" key="2">
    <source>
        <dbReference type="Proteomes" id="UP001301869"/>
    </source>
</evidence>
<name>A0ABY9YZG8_9GAMM</name>
<accession>A0ABY9YZG8</accession>
<dbReference type="EMBL" id="CP119391">
    <property type="protein sequence ID" value="WNK19459.1"/>
    <property type="molecule type" value="Genomic_DNA"/>
</dbReference>
<proteinExistence type="predicted"/>
<protein>
    <submittedName>
        <fullName evidence="1">Uncharacterized protein</fullName>
    </submittedName>
</protein>
<organism evidence="1 2">
    <name type="scientific">Halomonas piscis</name>
    <dbReference type="NCBI Taxonomy" id="3031727"/>
    <lineage>
        <taxon>Bacteria</taxon>
        <taxon>Pseudomonadati</taxon>
        <taxon>Pseudomonadota</taxon>
        <taxon>Gammaproteobacteria</taxon>
        <taxon>Oceanospirillales</taxon>
        <taxon>Halomonadaceae</taxon>
        <taxon>Halomonas</taxon>
    </lineage>
</organism>
<gene>
    <name evidence="1" type="ORF">P1P91_11450</name>
</gene>
<keyword evidence="2" id="KW-1185">Reference proteome</keyword>
<sequence length="89" mass="9956">MIRDSALFQQVANRSFSHMDVPCPSGKIHRICKKLTALQSLASLADQVKEQRFSAPVQLFCGSVSNYGFDFVLNTDFVYGCTVYAPYRA</sequence>